<dbReference type="RefSeq" id="WP_007784619.1">
    <property type="nucleotide sequence ID" value="NZ_CM001441.1"/>
</dbReference>
<dbReference type="Proteomes" id="UP000005104">
    <property type="component" value="Chromosome"/>
</dbReference>
<dbReference type="STRING" id="768710.DesyoDRAFT_3262"/>
<evidence type="ECO:0000313" key="2">
    <source>
        <dbReference type="Proteomes" id="UP000005104"/>
    </source>
</evidence>
<name>H5XWC4_9FIRM</name>
<proteinExistence type="predicted"/>
<protein>
    <submittedName>
        <fullName evidence="1">Uncharacterized protein</fullName>
    </submittedName>
</protein>
<dbReference type="eggNOG" id="ENOG5031J4X">
    <property type="taxonomic scope" value="Bacteria"/>
</dbReference>
<organism evidence="1 2">
    <name type="scientific">Desulfosporosinus youngiae DSM 17734</name>
    <dbReference type="NCBI Taxonomy" id="768710"/>
    <lineage>
        <taxon>Bacteria</taxon>
        <taxon>Bacillati</taxon>
        <taxon>Bacillota</taxon>
        <taxon>Clostridia</taxon>
        <taxon>Eubacteriales</taxon>
        <taxon>Desulfitobacteriaceae</taxon>
        <taxon>Desulfosporosinus</taxon>
    </lineage>
</organism>
<evidence type="ECO:0000313" key="1">
    <source>
        <dbReference type="EMBL" id="EHQ90293.1"/>
    </source>
</evidence>
<keyword evidence="2" id="KW-1185">Reference proteome</keyword>
<sequence>MPNSSLIDSVKERAKTRMLSNLTYKDGGRSQDGVGLLTSILMRYSEVGSVHYWREQHALKFTFMVTQAQDDATVQDFLQPAIEFFHQLEGQRMRMFAIACRNEEGFCMITITRDVDSMSQREVGLIVELLKRNYKHQLVYDEIYLPEDEQIYQEEIITQMLSSIQSKEINKNVVALREEGKVLVFKN</sequence>
<dbReference type="EMBL" id="CM001441">
    <property type="protein sequence ID" value="EHQ90293.1"/>
    <property type="molecule type" value="Genomic_DNA"/>
</dbReference>
<dbReference type="HOGENOM" id="CLU_125481_0_0_9"/>
<reference evidence="1 2" key="1">
    <citation type="submission" date="2011-11" db="EMBL/GenBank/DDBJ databases">
        <title>The Noncontiguous Finished genome of Desulfosporosinus youngiae DSM 17734.</title>
        <authorList>
            <consortium name="US DOE Joint Genome Institute (JGI-PGF)"/>
            <person name="Lucas S."/>
            <person name="Han J."/>
            <person name="Lapidus A."/>
            <person name="Cheng J.-F."/>
            <person name="Goodwin L."/>
            <person name="Pitluck S."/>
            <person name="Peters L."/>
            <person name="Ovchinnikova G."/>
            <person name="Lu M."/>
            <person name="Land M.L."/>
            <person name="Hauser L."/>
            <person name="Pester M."/>
            <person name="Spring S."/>
            <person name="Ollivier B."/>
            <person name="Rattei T."/>
            <person name="Klenk H.-P."/>
            <person name="Wagner M."/>
            <person name="Loy A."/>
            <person name="Woyke T.J."/>
        </authorList>
    </citation>
    <scope>NUCLEOTIDE SEQUENCE [LARGE SCALE GENOMIC DNA]</scope>
    <source>
        <strain evidence="1 2">DSM 17734</strain>
    </source>
</reference>
<dbReference type="AlphaFoldDB" id="H5XWC4"/>
<accession>H5XWC4</accession>
<gene>
    <name evidence="1" type="ORF">DesyoDRAFT_3262</name>
</gene>